<evidence type="ECO:0000256" key="3">
    <source>
        <dbReference type="SAM" id="SignalP"/>
    </source>
</evidence>
<dbReference type="AlphaFoldDB" id="C4L982"/>
<dbReference type="OrthoDB" id="9832245at2"/>
<evidence type="ECO:0000256" key="2">
    <source>
        <dbReference type="SAM" id="Phobius"/>
    </source>
</evidence>
<evidence type="ECO:0000313" key="4">
    <source>
        <dbReference type="EMBL" id="ACQ91981.1"/>
    </source>
</evidence>
<feature type="compositionally biased region" description="Polar residues" evidence="1">
    <location>
        <begin position="138"/>
        <end position="153"/>
    </location>
</feature>
<gene>
    <name evidence="4" type="ordered locus">Tola_0351</name>
</gene>
<feature type="transmembrane region" description="Helical" evidence="2">
    <location>
        <begin position="32"/>
        <end position="50"/>
    </location>
</feature>
<dbReference type="EMBL" id="CP001616">
    <property type="protein sequence ID" value="ACQ91981.1"/>
    <property type="molecule type" value="Genomic_DNA"/>
</dbReference>
<organism evidence="4 5">
    <name type="scientific">Tolumonas auensis (strain DSM 9187 / NBRC 110442 / TA 4)</name>
    <dbReference type="NCBI Taxonomy" id="595494"/>
    <lineage>
        <taxon>Bacteria</taxon>
        <taxon>Pseudomonadati</taxon>
        <taxon>Pseudomonadota</taxon>
        <taxon>Gammaproteobacteria</taxon>
        <taxon>Aeromonadales</taxon>
        <taxon>Aeromonadaceae</taxon>
        <taxon>Tolumonas</taxon>
    </lineage>
</organism>
<name>C4L982_TOLAT</name>
<keyword evidence="2" id="KW-0812">Transmembrane</keyword>
<feature type="signal peptide" evidence="3">
    <location>
        <begin position="1"/>
        <end position="22"/>
    </location>
</feature>
<feature type="compositionally biased region" description="Low complexity" evidence="1">
    <location>
        <begin position="206"/>
        <end position="220"/>
    </location>
</feature>
<proteinExistence type="predicted"/>
<reference evidence="5" key="1">
    <citation type="submission" date="2009-05" db="EMBL/GenBank/DDBJ databases">
        <title>Complete sequence of Tolumonas auensis DSM 9187.</title>
        <authorList>
            <consortium name="US DOE Joint Genome Institute"/>
            <person name="Lucas S."/>
            <person name="Copeland A."/>
            <person name="Lapidus A."/>
            <person name="Glavina del Rio T."/>
            <person name="Tice H."/>
            <person name="Bruce D."/>
            <person name="Goodwin L."/>
            <person name="Pitluck S."/>
            <person name="Chertkov O."/>
            <person name="Brettin T."/>
            <person name="Detter J.C."/>
            <person name="Han C."/>
            <person name="Larimer F."/>
            <person name="Land M."/>
            <person name="Hauser L."/>
            <person name="Kyrpides N."/>
            <person name="Mikhailova N."/>
            <person name="Spring S."/>
            <person name="Beller H."/>
        </authorList>
    </citation>
    <scope>NUCLEOTIDE SEQUENCE [LARGE SCALE GENOMIC DNA]</scope>
    <source>
        <strain evidence="5">DSM 9187 / TA4</strain>
    </source>
</reference>
<dbReference type="HOGENOM" id="CLU_1204337_0_0_6"/>
<keyword evidence="3" id="KW-0732">Signal</keyword>
<reference evidence="4 5" key="2">
    <citation type="journal article" date="2011" name="Stand. Genomic Sci.">
        <title>Complete genome sequence of Tolumonas auensis type strain (TA 4).</title>
        <authorList>
            <person name="Chertkov O."/>
            <person name="Copeland A."/>
            <person name="Lucas S."/>
            <person name="Lapidus A."/>
            <person name="Berry K.W."/>
            <person name="Detter J.C."/>
            <person name="Del Rio T.G."/>
            <person name="Hammon N."/>
            <person name="Dalin E."/>
            <person name="Tice H."/>
            <person name="Pitluck S."/>
            <person name="Richardson P."/>
            <person name="Bruce D."/>
            <person name="Goodwin L."/>
            <person name="Han C."/>
            <person name="Tapia R."/>
            <person name="Saunders E."/>
            <person name="Schmutz J."/>
            <person name="Brettin T."/>
            <person name="Larimer F."/>
            <person name="Land M."/>
            <person name="Hauser L."/>
            <person name="Spring S."/>
            <person name="Rohde M."/>
            <person name="Kyrpides N.C."/>
            <person name="Ivanova N."/>
            <person name="Goker M."/>
            <person name="Beller H.R."/>
            <person name="Klenk H.P."/>
            <person name="Woyke T."/>
        </authorList>
    </citation>
    <scope>NUCLEOTIDE SEQUENCE [LARGE SCALE GENOMIC DNA]</scope>
    <source>
        <strain evidence="5">DSM 9187 / TA4</strain>
    </source>
</reference>
<accession>C4L982</accession>
<feature type="transmembrane region" description="Helical" evidence="2">
    <location>
        <begin position="102"/>
        <end position="122"/>
    </location>
</feature>
<evidence type="ECO:0000313" key="5">
    <source>
        <dbReference type="Proteomes" id="UP000009073"/>
    </source>
</evidence>
<keyword evidence="2" id="KW-1133">Transmembrane helix</keyword>
<sequence>MNKIRKLLFSSGLLLLPSLAYAVPVTEFVDTLFIGGGVMLFIAGVLLLLVPGLFKTGVFITLLADILFMFRMLFPDVLEQDLAAQSDWQPLIESASTGSSRFYAAIGVALIVITTLSLRWLLHSFLAAPSAAPKSSSRTSLTARKKTVSQNHPSRQKPSGRTKSRLNRDRDDFSGYTEEPPAPQAEPVSPVHNKRFRVHDYLENLEQQQAQPAPSPQETEPAIHFDRIER</sequence>
<feature type="region of interest" description="Disordered" evidence="1">
    <location>
        <begin position="132"/>
        <end position="230"/>
    </location>
</feature>
<dbReference type="STRING" id="595494.Tola_0351"/>
<feature type="chain" id="PRO_5002938997" description="Transmembrane protein" evidence="3">
    <location>
        <begin position="23"/>
        <end position="230"/>
    </location>
</feature>
<feature type="transmembrane region" description="Helical" evidence="2">
    <location>
        <begin position="57"/>
        <end position="74"/>
    </location>
</feature>
<evidence type="ECO:0008006" key="6">
    <source>
        <dbReference type="Google" id="ProtNLM"/>
    </source>
</evidence>
<keyword evidence="2" id="KW-0472">Membrane</keyword>
<evidence type="ECO:0000256" key="1">
    <source>
        <dbReference type="SAM" id="MobiDB-lite"/>
    </source>
</evidence>
<protein>
    <recommendedName>
        <fullName evidence="6">Transmembrane protein</fullName>
    </recommendedName>
</protein>
<keyword evidence="5" id="KW-1185">Reference proteome</keyword>
<dbReference type="KEGG" id="tau:Tola_0351"/>
<dbReference type="RefSeq" id="WP_012728580.1">
    <property type="nucleotide sequence ID" value="NC_012691.1"/>
</dbReference>
<dbReference type="Proteomes" id="UP000009073">
    <property type="component" value="Chromosome"/>
</dbReference>
<feature type="compositionally biased region" description="Basic residues" evidence="1">
    <location>
        <begin position="154"/>
        <end position="165"/>
    </location>
</feature>
<feature type="compositionally biased region" description="Basic and acidic residues" evidence="1">
    <location>
        <begin position="221"/>
        <end position="230"/>
    </location>
</feature>